<reference evidence="1" key="2">
    <citation type="journal article" date="2015" name="Fish Shellfish Immunol.">
        <title>Early steps in the European eel (Anguilla anguilla)-Vibrio vulnificus interaction in the gills: Role of the RtxA13 toxin.</title>
        <authorList>
            <person name="Callol A."/>
            <person name="Pajuelo D."/>
            <person name="Ebbesson L."/>
            <person name="Teles M."/>
            <person name="MacKenzie S."/>
            <person name="Amaro C."/>
        </authorList>
    </citation>
    <scope>NUCLEOTIDE SEQUENCE</scope>
</reference>
<accession>A0A0E9U9N3</accession>
<proteinExistence type="predicted"/>
<dbReference type="AlphaFoldDB" id="A0A0E9U9N3"/>
<protein>
    <submittedName>
        <fullName evidence="1">Uncharacterized protein</fullName>
    </submittedName>
</protein>
<sequence>MFRICLPHFWIVLVQLGSCDFLPT</sequence>
<name>A0A0E9U9N3_ANGAN</name>
<dbReference type="EMBL" id="GBXM01046904">
    <property type="protein sequence ID" value="JAH61673.1"/>
    <property type="molecule type" value="Transcribed_RNA"/>
</dbReference>
<reference evidence="1" key="1">
    <citation type="submission" date="2014-11" db="EMBL/GenBank/DDBJ databases">
        <authorList>
            <person name="Amaro Gonzalez C."/>
        </authorList>
    </citation>
    <scope>NUCLEOTIDE SEQUENCE</scope>
</reference>
<evidence type="ECO:0000313" key="1">
    <source>
        <dbReference type="EMBL" id="JAH61673.1"/>
    </source>
</evidence>
<organism evidence="1">
    <name type="scientific">Anguilla anguilla</name>
    <name type="common">European freshwater eel</name>
    <name type="synonym">Muraena anguilla</name>
    <dbReference type="NCBI Taxonomy" id="7936"/>
    <lineage>
        <taxon>Eukaryota</taxon>
        <taxon>Metazoa</taxon>
        <taxon>Chordata</taxon>
        <taxon>Craniata</taxon>
        <taxon>Vertebrata</taxon>
        <taxon>Euteleostomi</taxon>
        <taxon>Actinopterygii</taxon>
        <taxon>Neopterygii</taxon>
        <taxon>Teleostei</taxon>
        <taxon>Anguilliformes</taxon>
        <taxon>Anguillidae</taxon>
        <taxon>Anguilla</taxon>
    </lineage>
</organism>